<dbReference type="Pfam" id="PF01632">
    <property type="entry name" value="Ribosomal_L35p"/>
    <property type="match status" value="1"/>
</dbReference>
<comment type="similarity">
    <text evidence="1 5 6">Belongs to the bacterial ribosomal protein bL35 family.</text>
</comment>
<dbReference type="InterPro" id="IPR018265">
    <property type="entry name" value="Ribosomal_bL35_CS"/>
</dbReference>
<evidence type="ECO:0000256" key="1">
    <source>
        <dbReference type="ARBA" id="ARBA00006598"/>
    </source>
</evidence>
<dbReference type="SUPFAM" id="SSF143034">
    <property type="entry name" value="L35p-like"/>
    <property type="match status" value="1"/>
</dbReference>
<evidence type="ECO:0000256" key="3">
    <source>
        <dbReference type="ARBA" id="ARBA00023274"/>
    </source>
</evidence>
<dbReference type="FunFam" id="4.10.410.60:FF:000001">
    <property type="entry name" value="50S ribosomal protein L35"/>
    <property type="match status" value="1"/>
</dbReference>
<keyword evidence="3 5" id="KW-0687">Ribonucleoprotein</keyword>
<dbReference type="NCBIfam" id="TIGR00001">
    <property type="entry name" value="rpmI_bact"/>
    <property type="match status" value="1"/>
</dbReference>
<organism evidence="8">
    <name type="scientific">Staphylococcus xylosus</name>
    <dbReference type="NCBI Taxonomy" id="1288"/>
    <lineage>
        <taxon>Bacteria</taxon>
        <taxon>Bacillati</taxon>
        <taxon>Bacillota</taxon>
        <taxon>Bacilli</taxon>
        <taxon>Bacillales</taxon>
        <taxon>Staphylococcaceae</taxon>
        <taxon>Staphylococcus</taxon>
    </lineage>
</organism>
<dbReference type="PANTHER" id="PTHR33343">
    <property type="entry name" value="54S RIBOSOMAL PROTEIN BL35M"/>
    <property type="match status" value="1"/>
</dbReference>
<name>A0A939NCC1_STAXY</name>
<dbReference type="EMBL" id="JAGETT010000074">
    <property type="protein sequence ID" value="MBO1920024.1"/>
    <property type="molecule type" value="Genomic_DNA"/>
</dbReference>
<dbReference type="GO" id="GO:0006412">
    <property type="term" value="P:translation"/>
    <property type="evidence" value="ECO:0007669"/>
    <property type="project" value="UniProtKB-UniRule"/>
</dbReference>
<proteinExistence type="inferred from homology"/>
<accession>A0A939NCC1</accession>
<evidence type="ECO:0000256" key="4">
    <source>
        <dbReference type="ARBA" id="ARBA00071664"/>
    </source>
</evidence>
<dbReference type="HAMAP" id="MF_00514">
    <property type="entry name" value="Ribosomal_bL35"/>
    <property type="match status" value="1"/>
</dbReference>
<gene>
    <name evidence="5 8" type="primary">rpmI</name>
    <name evidence="8" type="ORF">J4710_09495</name>
</gene>
<evidence type="ECO:0000256" key="6">
    <source>
        <dbReference type="RuleBase" id="RU000568"/>
    </source>
</evidence>
<evidence type="ECO:0000256" key="2">
    <source>
        <dbReference type="ARBA" id="ARBA00022980"/>
    </source>
</evidence>
<evidence type="ECO:0000256" key="5">
    <source>
        <dbReference type="HAMAP-Rule" id="MF_00514"/>
    </source>
</evidence>
<dbReference type="PRINTS" id="PR00064">
    <property type="entry name" value="RIBOSOMALL35"/>
</dbReference>
<dbReference type="Gene3D" id="4.10.410.60">
    <property type="match status" value="1"/>
</dbReference>
<evidence type="ECO:0000256" key="7">
    <source>
        <dbReference type="SAM" id="MobiDB-lite"/>
    </source>
</evidence>
<feature type="compositionally biased region" description="Basic residues" evidence="7">
    <location>
        <begin position="1"/>
        <end position="26"/>
    </location>
</feature>
<feature type="region of interest" description="Disordered" evidence="7">
    <location>
        <begin position="1"/>
        <end position="28"/>
    </location>
</feature>
<sequence length="68" mass="7861">MPKMKTHRGAAKRVKRTGSGKLKRSRAFTSHMFANKTTKQKRKLRKASLVSKSDMKRVKQLLAYKNND</sequence>
<dbReference type="InterPro" id="IPR021137">
    <property type="entry name" value="Ribosomal_bL35-like"/>
</dbReference>
<protein>
    <recommendedName>
        <fullName evidence="4 5">Large ribosomal subunit protein bL35</fullName>
    </recommendedName>
</protein>
<comment type="caution">
    <text evidence="8">The sequence shown here is derived from an EMBL/GenBank/DDBJ whole genome shotgun (WGS) entry which is preliminary data.</text>
</comment>
<keyword evidence="2 5" id="KW-0689">Ribosomal protein</keyword>
<reference evidence="8" key="1">
    <citation type="submission" date="2021-03" db="EMBL/GenBank/DDBJ databases">
        <title>Molecular epidemiology and mechanisms of colistin and carbapenem resistance in Enterobacteriaceae from clinical isolates, the environment and porcine samples in Pretoria, South Africa.</title>
        <authorList>
            <person name="Bogoshi D."/>
            <person name="Mbelle N.M."/>
            <person name="Naidoo V."/>
            <person name="Osei Sekyere J."/>
        </authorList>
    </citation>
    <scope>NUCLEOTIDE SEQUENCE</scope>
    <source>
        <strain evidence="8">ESB009</strain>
    </source>
</reference>
<dbReference type="AlphaFoldDB" id="A0A939NCC1"/>
<evidence type="ECO:0000313" key="8">
    <source>
        <dbReference type="EMBL" id="MBO1920024.1"/>
    </source>
</evidence>
<dbReference type="PANTHER" id="PTHR33343:SF1">
    <property type="entry name" value="LARGE RIBOSOMAL SUBUNIT PROTEIN BL35M"/>
    <property type="match status" value="1"/>
</dbReference>
<dbReference type="PROSITE" id="PS00936">
    <property type="entry name" value="RIBOSOMAL_L35"/>
    <property type="match status" value="1"/>
</dbReference>
<dbReference type="InterPro" id="IPR037229">
    <property type="entry name" value="Ribosomal_bL35_sf"/>
</dbReference>
<dbReference type="GO" id="GO:0022625">
    <property type="term" value="C:cytosolic large ribosomal subunit"/>
    <property type="evidence" value="ECO:0007669"/>
    <property type="project" value="TreeGrafter"/>
</dbReference>
<dbReference type="GO" id="GO:0003735">
    <property type="term" value="F:structural constituent of ribosome"/>
    <property type="evidence" value="ECO:0007669"/>
    <property type="project" value="InterPro"/>
</dbReference>
<dbReference type="InterPro" id="IPR001706">
    <property type="entry name" value="Ribosomal_bL35"/>
</dbReference>